<sequence length="422" mass="47991">MSEIINPSNYYGFCFRGEGRSNFVISAKSHKDGIRIVWRLSKDRKTGNISLKPKCHVVNAYLENLISHFLDEKFLIKPKLVHIKIDDAHHLAKIPSLTHNLKIDSWEDLLDIKEYPQNLSFLPPSVMLNQEIKYISALEMPDATRIPKRLPSVGPTITFEIKPKQGFYQLHPGISLPFCNNCILQIEKWQTGNFERMYDFCPLELYSGDLNRMHAAIMSLIREPHKNLRIFLDGNLIHSEETRLPVIGMNMACFPDGSAEVDTLVEALCHVLSNVLPSLLKAQKLDSIGIVRAMEIYNNLPFSIQEELLDKKNLLRRGLSILNDIDPRSLLERYLLSGIFKDVSVMVSMRRVDSVCIANSPAPQNIVSILSPSSTKNLCFAYSVRIVDLDPKTPKNLINAFQRFNDGIRMIQANGNIHKPCI</sequence>
<dbReference type="PANTHER" id="PTHR14456">
    <property type="entry name" value="INOSITOL POLYPHOSPHATE KINASE 1"/>
    <property type="match status" value="1"/>
</dbReference>
<evidence type="ECO:0000256" key="6">
    <source>
        <dbReference type="RuleBase" id="RU364126"/>
    </source>
</evidence>
<dbReference type="PANTHER" id="PTHR14456:SF2">
    <property type="entry name" value="INOSITOL-PENTAKISPHOSPHATE 2-KINASE"/>
    <property type="match status" value="1"/>
</dbReference>
<name>A0A914EE46_9BILA</name>
<comment type="function">
    <text evidence="6">Phosphorylates Ins(1,3,4,5,6)P5 at position 2 to form Ins(1,2,3,4,5,6)P6 (InsP6 or phytate).</text>
</comment>
<accession>A0A914EE46</accession>
<comment type="domain">
    <text evidence="6">The EXKPK motif is conserved in inositol-pentakisphosphate 2-kinases of both family 1 and 2.</text>
</comment>
<evidence type="ECO:0000256" key="5">
    <source>
        <dbReference type="ARBA" id="ARBA00022840"/>
    </source>
</evidence>
<evidence type="ECO:0000256" key="2">
    <source>
        <dbReference type="ARBA" id="ARBA00022679"/>
    </source>
</evidence>
<keyword evidence="5 6" id="KW-0067">ATP-binding</keyword>
<dbReference type="Proteomes" id="UP000887540">
    <property type="component" value="Unplaced"/>
</dbReference>
<reference evidence="8" key="1">
    <citation type="submission" date="2022-11" db="UniProtKB">
        <authorList>
            <consortium name="WormBaseParasite"/>
        </authorList>
    </citation>
    <scope>IDENTIFICATION</scope>
</reference>
<keyword evidence="7" id="KW-1185">Reference proteome</keyword>
<dbReference type="GO" id="GO:0032958">
    <property type="term" value="P:inositol phosphate biosynthetic process"/>
    <property type="evidence" value="ECO:0007669"/>
    <property type="project" value="TreeGrafter"/>
</dbReference>
<dbReference type="GO" id="GO:0005634">
    <property type="term" value="C:nucleus"/>
    <property type="evidence" value="ECO:0007669"/>
    <property type="project" value="TreeGrafter"/>
</dbReference>
<dbReference type="EC" id="2.7.1.158" evidence="1 6"/>
<dbReference type="AlphaFoldDB" id="A0A914EE46"/>
<evidence type="ECO:0000313" key="8">
    <source>
        <dbReference type="WBParaSite" id="ACRNAN_scaffold7192.g27193.t1"/>
    </source>
</evidence>
<keyword evidence="4 6" id="KW-0418">Kinase</keyword>
<dbReference type="InterPro" id="IPR009286">
    <property type="entry name" value="Ins_P5_2-kin"/>
</dbReference>
<keyword evidence="2 6" id="KW-0808">Transferase</keyword>
<dbReference type="WBParaSite" id="ACRNAN_scaffold7192.g27193.t1">
    <property type="protein sequence ID" value="ACRNAN_scaffold7192.g27193.t1"/>
    <property type="gene ID" value="ACRNAN_scaffold7192.g27193"/>
</dbReference>
<protein>
    <recommendedName>
        <fullName evidence="1 6">Inositol-pentakisphosphate 2-kinase</fullName>
        <ecNumber evidence="1 6">2.7.1.158</ecNumber>
    </recommendedName>
</protein>
<organism evidence="7 8">
    <name type="scientific">Acrobeloides nanus</name>
    <dbReference type="NCBI Taxonomy" id="290746"/>
    <lineage>
        <taxon>Eukaryota</taxon>
        <taxon>Metazoa</taxon>
        <taxon>Ecdysozoa</taxon>
        <taxon>Nematoda</taxon>
        <taxon>Chromadorea</taxon>
        <taxon>Rhabditida</taxon>
        <taxon>Tylenchina</taxon>
        <taxon>Cephalobomorpha</taxon>
        <taxon>Cephaloboidea</taxon>
        <taxon>Cephalobidae</taxon>
        <taxon>Acrobeloides</taxon>
    </lineage>
</organism>
<comment type="catalytic activity">
    <reaction evidence="6">
        <text>1D-myo-inositol 1,3,4,5,6-pentakisphosphate + ATP = 1D-myo-inositol hexakisphosphate + ADP + H(+)</text>
        <dbReference type="Rhea" id="RHEA:20313"/>
        <dbReference type="ChEBI" id="CHEBI:15378"/>
        <dbReference type="ChEBI" id="CHEBI:30616"/>
        <dbReference type="ChEBI" id="CHEBI:57733"/>
        <dbReference type="ChEBI" id="CHEBI:58130"/>
        <dbReference type="ChEBI" id="CHEBI:456216"/>
        <dbReference type="EC" id="2.7.1.158"/>
    </reaction>
</comment>
<keyword evidence="3 6" id="KW-0547">Nucleotide-binding</keyword>
<evidence type="ECO:0000256" key="3">
    <source>
        <dbReference type="ARBA" id="ARBA00022741"/>
    </source>
</evidence>
<evidence type="ECO:0000256" key="1">
    <source>
        <dbReference type="ARBA" id="ARBA00012023"/>
    </source>
</evidence>
<dbReference type="GO" id="GO:0005524">
    <property type="term" value="F:ATP binding"/>
    <property type="evidence" value="ECO:0007669"/>
    <property type="project" value="UniProtKB-KW"/>
</dbReference>
<dbReference type="GO" id="GO:0035299">
    <property type="term" value="F:inositol-1,3,4,5,6-pentakisphosphate 2-kinase activity"/>
    <property type="evidence" value="ECO:0007669"/>
    <property type="project" value="UniProtKB-EC"/>
</dbReference>
<evidence type="ECO:0000313" key="7">
    <source>
        <dbReference type="Proteomes" id="UP000887540"/>
    </source>
</evidence>
<dbReference type="Pfam" id="PF06090">
    <property type="entry name" value="Ins_P5_2-kin"/>
    <property type="match status" value="1"/>
</dbReference>
<evidence type="ECO:0000256" key="4">
    <source>
        <dbReference type="ARBA" id="ARBA00022777"/>
    </source>
</evidence>
<proteinExistence type="predicted"/>